<comment type="caution">
    <text evidence="1">The sequence shown here is derived from an EMBL/GenBank/DDBJ whole genome shotgun (WGS) entry which is preliminary data.</text>
</comment>
<evidence type="ECO:0000313" key="1">
    <source>
        <dbReference type="EMBL" id="GAF90137.1"/>
    </source>
</evidence>
<accession>X0TPR5</accession>
<protein>
    <submittedName>
        <fullName evidence="1">Uncharacterized protein</fullName>
    </submittedName>
</protein>
<gene>
    <name evidence="1" type="ORF">S01H1_22589</name>
</gene>
<dbReference type="EMBL" id="BARS01012785">
    <property type="protein sequence ID" value="GAF90137.1"/>
    <property type="molecule type" value="Genomic_DNA"/>
</dbReference>
<sequence length="115" mass="12970">MTEEIKDEILESEPVLIYQKIFDVMSNVEYMPKDGKVEFGKTKYSYLSAEKIVENVRKEMIKQKLIIWPIACTTENTAGSEKDITATYRILAVEDGSFIDVQVTGGGHDSTRANS</sequence>
<reference evidence="1" key="1">
    <citation type="journal article" date="2014" name="Front. Microbiol.">
        <title>High frequency of phylogenetically diverse reductive dehalogenase-homologous genes in deep subseafloor sedimentary metagenomes.</title>
        <authorList>
            <person name="Kawai M."/>
            <person name="Futagami T."/>
            <person name="Toyoda A."/>
            <person name="Takaki Y."/>
            <person name="Nishi S."/>
            <person name="Hori S."/>
            <person name="Arai W."/>
            <person name="Tsubouchi T."/>
            <person name="Morono Y."/>
            <person name="Uchiyama I."/>
            <person name="Ito T."/>
            <person name="Fujiyama A."/>
            <person name="Inagaki F."/>
            <person name="Takami H."/>
        </authorList>
    </citation>
    <scope>NUCLEOTIDE SEQUENCE</scope>
    <source>
        <strain evidence="1">Expedition CK06-06</strain>
    </source>
</reference>
<dbReference type="AlphaFoldDB" id="X0TPR5"/>
<proteinExistence type="predicted"/>
<organism evidence="1">
    <name type="scientific">marine sediment metagenome</name>
    <dbReference type="NCBI Taxonomy" id="412755"/>
    <lineage>
        <taxon>unclassified sequences</taxon>
        <taxon>metagenomes</taxon>
        <taxon>ecological metagenomes</taxon>
    </lineage>
</organism>
<dbReference type="InterPro" id="IPR007499">
    <property type="entry name" value="ERF_bacteria_virus"/>
</dbReference>
<dbReference type="Pfam" id="PF04404">
    <property type="entry name" value="ERF"/>
    <property type="match status" value="1"/>
</dbReference>
<feature type="non-terminal residue" evidence="1">
    <location>
        <position position="115"/>
    </location>
</feature>
<name>X0TPR5_9ZZZZ</name>